<protein>
    <submittedName>
        <fullName evidence="2">Uncharacterized protein</fullName>
    </submittedName>
</protein>
<feature type="region of interest" description="Disordered" evidence="1">
    <location>
        <begin position="26"/>
        <end position="45"/>
    </location>
</feature>
<accession>A0A9W9EPR8</accession>
<dbReference type="GeneID" id="81361871"/>
<dbReference type="AlphaFoldDB" id="A0A9W9EPR8"/>
<sequence length="196" mass="21732">MTMTMVPTRADDVVSTSQPTISRNSITQHYHHSSHVVTQAPTSDTRADLVTTQNISDPLCQHGLNPAASSSAQLDLLRNADAAQGQRFIQTWQFYSRPQDSPIQDHEMKDSAVGVAEDHSGNAEPYMISGYEVGVGRSTSTPREPTTGEPYSASTDPVYNSQQWWELPRTVPMESQYGLFEERSRYYTTCGVAQSQ</sequence>
<dbReference type="RefSeq" id="XP_056470308.1">
    <property type="nucleotide sequence ID" value="XM_056622892.1"/>
</dbReference>
<dbReference type="Proteomes" id="UP001149074">
    <property type="component" value="Unassembled WGS sequence"/>
</dbReference>
<gene>
    <name evidence="2" type="ORF">N7532_010401</name>
</gene>
<organism evidence="2 3">
    <name type="scientific">Penicillium argentinense</name>
    <dbReference type="NCBI Taxonomy" id="1131581"/>
    <lineage>
        <taxon>Eukaryota</taxon>
        <taxon>Fungi</taxon>
        <taxon>Dikarya</taxon>
        <taxon>Ascomycota</taxon>
        <taxon>Pezizomycotina</taxon>
        <taxon>Eurotiomycetes</taxon>
        <taxon>Eurotiomycetidae</taxon>
        <taxon>Eurotiales</taxon>
        <taxon>Aspergillaceae</taxon>
        <taxon>Penicillium</taxon>
    </lineage>
</organism>
<comment type="caution">
    <text evidence="2">The sequence shown here is derived from an EMBL/GenBank/DDBJ whole genome shotgun (WGS) entry which is preliminary data.</text>
</comment>
<proteinExistence type="predicted"/>
<dbReference type="EMBL" id="JAPQKI010000010">
    <property type="protein sequence ID" value="KAJ5085630.1"/>
    <property type="molecule type" value="Genomic_DNA"/>
</dbReference>
<reference evidence="2" key="2">
    <citation type="journal article" date="2023" name="IMA Fungus">
        <title>Comparative genomic study of the Penicillium genus elucidates a diverse pangenome and 15 lateral gene transfer events.</title>
        <authorList>
            <person name="Petersen C."/>
            <person name="Sorensen T."/>
            <person name="Nielsen M.R."/>
            <person name="Sondergaard T.E."/>
            <person name="Sorensen J.L."/>
            <person name="Fitzpatrick D.A."/>
            <person name="Frisvad J.C."/>
            <person name="Nielsen K.L."/>
        </authorList>
    </citation>
    <scope>NUCLEOTIDE SEQUENCE</scope>
    <source>
        <strain evidence="2">IBT 30761</strain>
    </source>
</reference>
<evidence type="ECO:0000313" key="2">
    <source>
        <dbReference type="EMBL" id="KAJ5085630.1"/>
    </source>
</evidence>
<feature type="compositionally biased region" description="Polar residues" evidence="1">
    <location>
        <begin position="35"/>
        <end position="45"/>
    </location>
</feature>
<evidence type="ECO:0000313" key="3">
    <source>
        <dbReference type="Proteomes" id="UP001149074"/>
    </source>
</evidence>
<feature type="region of interest" description="Disordered" evidence="1">
    <location>
        <begin position="136"/>
        <end position="155"/>
    </location>
</feature>
<dbReference type="OrthoDB" id="5357075at2759"/>
<evidence type="ECO:0000256" key="1">
    <source>
        <dbReference type="SAM" id="MobiDB-lite"/>
    </source>
</evidence>
<reference evidence="2" key="1">
    <citation type="submission" date="2022-11" db="EMBL/GenBank/DDBJ databases">
        <authorList>
            <person name="Petersen C."/>
        </authorList>
    </citation>
    <scope>NUCLEOTIDE SEQUENCE</scope>
    <source>
        <strain evidence="2">IBT 30761</strain>
    </source>
</reference>
<name>A0A9W9EPR8_9EURO</name>
<keyword evidence="3" id="KW-1185">Reference proteome</keyword>